<dbReference type="InterPro" id="IPR007694">
    <property type="entry name" value="DNA_helicase_DnaB-like_C"/>
</dbReference>
<dbReference type="GO" id="GO:0043139">
    <property type="term" value="F:5'-3' DNA helicase activity"/>
    <property type="evidence" value="ECO:0007669"/>
    <property type="project" value="UniProtKB-EC"/>
</dbReference>
<dbReference type="InterPro" id="IPR016136">
    <property type="entry name" value="DNA_helicase_N/primase_C"/>
</dbReference>
<organism evidence="14 15">
    <name type="scientific">Pseudomonas syringae pv. coriandricola</name>
    <dbReference type="NCBI Taxonomy" id="264453"/>
    <lineage>
        <taxon>Bacteria</taxon>
        <taxon>Pseudomonadati</taxon>
        <taxon>Pseudomonadota</taxon>
        <taxon>Gammaproteobacteria</taxon>
        <taxon>Pseudomonadales</taxon>
        <taxon>Pseudomonadaceae</taxon>
        <taxon>Pseudomonas</taxon>
    </lineage>
</organism>
<evidence type="ECO:0000256" key="12">
    <source>
        <dbReference type="RuleBase" id="RU362085"/>
    </source>
</evidence>
<dbReference type="Gene3D" id="3.40.50.300">
    <property type="entry name" value="P-loop containing nucleotide triphosphate hydrolases"/>
    <property type="match status" value="1"/>
</dbReference>
<reference evidence="14 15" key="1">
    <citation type="submission" date="2018-08" db="EMBL/GenBank/DDBJ databases">
        <title>Recombination of ecologically and evolutionarily significant loci maintains genetic cohesion in the Pseudomonas syringae species complex.</title>
        <authorList>
            <person name="Dillon M."/>
            <person name="Thakur S."/>
            <person name="Almeida R.N.D."/>
            <person name="Weir B.S."/>
            <person name="Guttman D.S."/>
        </authorList>
    </citation>
    <scope>NUCLEOTIDE SEQUENCE [LARGE SCALE GENOMIC DNA]</scope>
    <source>
        <strain evidence="14 15">ICMP 12341</strain>
    </source>
</reference>
<evidence type="ECO:0000313" key="14">
    <source>
        <dbReference type="EMBL" id="RMN12214.1"/>
    </source>
</evidence>
<evidence type="ECO:0000256" key="7">
    <source>
        <dbReference type="ARBA" id="ARBA00022840"/>
    </source>
</evidence>
<dbReference type="EMBL" id="RBOV01000151">
    <property type="protein sequence ID" value="RMN12214.1"/>
    <property type="molecule type" value="Genomic_DNA"/>
</dbReference>
<feature type="domain" description="SF4 helicase" evidence="13">
    <location>
        <begin position="206"/>
        <end position="415"/>
    </location>
</feature>
<evidence type="ECO:0000256" key="2">
    <source>
        <dbReference type="ARBA" id="ARBA00022515"/>
    </source>
</evidence>
<keyword evidence="4 12" id="KW-0547">Nucleotide-binding</keyword>
<proteinExistence type="inferred from homology"/>
<keyword evidence="5 12" id="KW-0378">Hydrolase</keyword>
<comment type="caution">
    <text evidence="14">The sequence shown here is derived from an EMBL/GenBank/DDBJ whole genome shotgun (WGS) entry which is preliminary data.</text>
</comment>
<dbReference type="GO" id="GO:0006269">
    <property type="term" value="P:DNA replication, synthesis of primer"/>
    <property type="evidence" value="ECO:0007669"/>
    <property type="project" value="UniProtKB-UniRule"/>
</dbReference>
<dbReference type="SUPFAM" id="SSF48024">
    <property type="entry name" value="N-terminal domain of DnaB helicase"/>
    <property type="match status" value="1"/>
</dbReference>
<evidence type="ECO:0000259" key="13">
    <source>
        <dbReference type="PROSITE" id="PS51199"/>
    </source>
</evidence>
<dbReference type="Pfam" id="PF00772">
    <property type="entry name" value="DnaB"/>
    <property type="match status" value="1"/>
</dbReference>
<accession>A0A3M3JMZ1</accession>
<evidence type="ECO:0000256" key="4">
    <source>
        <dbReference type="ARBA" id="ARBA00022741"/>
    </source>
</evidence>
<dbReference type="InterPro" id="IPR027417">
    <property type="entry name" value="P-loop_NTPase"/>
</dbReference>
<evidence type="ECO:0000313" key="15">
    <source>
        <dbReference type="Proteomes" id="UP000271468"/>
    </source>
</evidence>
<evidence type="ECO:0000256" key="8">
    <source>
        <dbReference type="ARBA" id="ARBA00023125"/>
    </source>
</evidence>
<dbReference type="PANTHER" id="PTHR30153:SF2">
    <property type="entry name" value="REPLICATIVE DNA HELICASE"/>
    <property type="match status" value="1"/>
</dbReference>
<evidence type="ECO:0000256" key="11">
    <source>
        <dbReference type="NCBIfam" id="TIGR00665"/>
    </source>
</evidence>
<protein>
    <recommendedName>
        <fullName evidence="11 12">Replicative DNA helicase</fullName>
        <ecNumber evidence="11 12">5.6.2.3</ecNumber>
    </recommendedName>
</protein>
<comment type="catalytic activity">
    <reaction evidence="10 12">
        <text>ATP + H2O = ADP + phosphate + H(+)</text>
        <dbReference type="Rhea" id="RHEA:13065"/>
        <dbReference type="ChEBI" id="CHEBI:15377"/>
        <dbReference type="ChEBI" id="CHEBI:15378"/>
        <dbReference type="ChEBI" id="CHEBI:30616"/>
        <dbReference type="ChEBI" id="CHEBI:43474"/>
        <dbReference type="ChEBI" id="CHEBI:456216"/>
        <dbReference type="EC" id="5.6.2.3"/>
    </reaction>
</comment>
<dbReference type="GO" id="GO:0005829">
    <property type="term" value="C:cytosol"/>
    <property type="evidence" value="ECO:0007669"/>
    <property type="project" value="TreeGrafter"/>
</dbReference>
<dbReference type="Gene3D" id="1.10.860.10">
    <property type="entry name" value="DNAb Helicase, Chain A"/>
    <property type="match status" value="1"/>
</dbReference>
<evidence type="ECO:0000256" key="10">
    <source>
        <dbReference type="ARBA" id="ARBA00048954"/>
    </source>
</evidence>
<comment type="function">
    <text evidence="12">The main replicative DNA helicase, it participates in initiation and elongation during chromosome replication. Travels ahead of the DNA replisome, separating dsDNA into templates for DNA synthesis. A processive ATP-dependent 5'-3' DNA helicase it has DNA-dependent ATPase activity.</text>
</comment>
<evidence type="ECO:0000256" key="9">
    <source>
        <dbReference type="ARBA" id="ARBA00023235"/>
    </source>
</evidence>
<keyword evidence="2 12" id="KW-0639">Primosome</keyword>
<dbReference type="NCBIfam" id="TIGR00665">
    <property type="entry name" value="DnaB"/>
    <property type="match status" value="1"/>
</dbReference>
<keyword evidence="6 12" id="KW-0347">Helicase</keyword>
<dbReference type="EC" id="5.6.2.3" evidence="11 12"/>
<dbReference type="PANTHER" id="PTHR30153">
    <property type="entry name" value="REPLICATIVE DNA HELICASE DNAB"/>
    <property type="match status" value="1"/>
</dbReference>
<dbReference type="AlphaFoldDB" id="A0A3M3JMZ1"/>
<dbReference type="GO" id="GO:1990077">
    <property type="term" value="C:primosome complex"/>
    <property type="evidence" value="ECO:0007669"/>
    <property type="project" value="UniProtKB-UniRule"/>
</dbReference>
<evidence type="ECO:0000256" key="5">
    <source>
        <dbReference type="ARBA" id="ARBA00022801"/>
    </source>
</evidence>
<dbReference type="InterPro" id="IPR007692">
    <property type="entry name" value="DNA_helicase_DnaB"/>
</dbReference>
<keyword evidence="8 12" id="KW-0238">DNA-binding</keyword>
<evidence type="ECO:0000256" key="6">
    <source>
        <dbReference type="ARBA" id="ARBA00022806"/>
    </source>
</evidence>
<evidence type="ECO:0000256" key="1">
    <source>
        <dbReference type="ARBA" id="ARBA00008428"/>
    </source>
</evidence>
<keyword evidence="7 12" id="KW-0067">ATP-binding</keyword>
<feature type="non-terminal residue" evidence="14">
    <location>
        <position position="415"/>
    </location>
</feature>
<dbReference type="GO" id="GO:0003677">
    <property type="term" value="F:DNA binding"/>
    <property type="evidence" value="ECO:0007669"/>
    <property type="project" value="UniProtKB-UniRule"/>
</dbReference>
<sequence length="415" mass="45510">MPTSGVEARIHSSVAQRCRSALPALCPNREGMMDISNMSPPHSVEAEQAVLGGLMLDNESWDLIADRIKADDFFRAEHRLIFQSIAALAESNRPFDVVTVSDSMAAIDAAGGLAYLSELAKNTPSVANIKAYADTVSNRAHLRRLISHGYACTREASDPQADAAVVQDVIEQQLFALGQGRQTSDFVDVNQMLLQVVDKIDHRFNAGESVVGVPTGLSDLDELTGGLQPADLIILAARPSMGKTSLALNFVDAALQKDDHSTVQIYSLEMPAEAIIYRLLSILGHLNLEKLIRGQLEDEDWSRLSLAVAKVNSYRERLVIDDQADLTPSAIRARARRGARRFGKPALIMIDYLQMMKCPGTENRANEISEISRSLKALAKEFDCPVVALSQLNRELERRPNKRPINADLRDSGAL</sequence>
<dbReference type="GO" id="GO:0016887">
    <property type="term" value="F:ATP hydrolysis activity"/>
    <property type="evidence" value="ECO:0007669"/>
    <property type="project" value="RHEA"/>
</dbReference>
<dbReference type="InterPro" id="IPR007693">
    <property type="entry name" value="DNA_helicase_DnaB-like_N"/>
</dbReference>
<keyword evidence="9" id="KW-0413">Isomerase</keyword>
<dbReference type="Proteomes" id="UP000271468">
    <property type="component" value="Unassembled WGS sequence"/>
</dbReference>
<dbReference type="InterPro" id="IPR036185">
    <property type="entry name" value="DNA_heli_DnaB-like_N_sf"/>
</dbReference>
<comment type="similarity">
    <text evidence="1 12">Belongs to the helicase family. DnaB subfamily.</text>
</comment>
<dbReference type="SUPFAM" id="SSF52540">
    <property type="entry name" value="P-loop containing nucleoside triphosphate hydrolases"/>
    <property type="match status" value="1"/>
</dbReference>
<evidence type="ECO:0000256" key="3">
    <source>
        <dbReference type="ARBA" id="ARBA00022705"/>
    </source>
</evidence>
<gene>
    <name evidence="14" type="ORF">ALQ65_05121</name>
</gene>
<dbReference type="PROSITE" id="PS51199">
    <property type="entry name" value="SF4_HELICASE"/>
    <property type="match status" value="1"/>
</dbReference>
<dbReference type="GO" id="GO:0005524">
    <property type="term" value="F:ATP binding"/>
    <property type="evidence" value="ECO:0007669"/>
    <property type="project" value="UniProtKB-UniRule"/>
</dbReference>
<keyword evidence="3 12" id="KW-0235">DNA replication</keyword>
<dbReference type="Pfam" id="PF03796">
    <property type="entry name" value="DnaB_C"/>
    <property type="match status" value="1"/>
</dbReference>
<name>A0A3M3JMZ1_9PSED</name>